<dbReference type="PANTHER" id="PTHR23517:SF2">
    <property type="entry name" value="MULTIDRUG RESISTANCE PROTEIN MDTH"/>
    <property type="match status" value="1"/>
</dbReference>
<organism evidence="8 9">
    <name type="scientific">Cellulomonas bogoriensis 69B4 = DSM 16987</name>
    <dbReference type="NCBI Taxonomy" id="1386082"/>
    <lineage>
        <taxon>Bacteria</taxon>
        <taxon>Bacillati</taxon>
        <taxon>Actinomycetota</taxon>
        <taxon>Actinomycetes</taxon>
        <taxon>Micrococcales</taxon>
        <taxon>Cellulomonadaceae</taxon>
        <taxon>Cellulomonas</taxon>
    </lineage>
</organism>
<reference evidence="8 9" key="1">
    <citation type="submission" date="2013-08" db="EMBL/GenBank/DDBJ databases">
        <title>Genome sequencing of Cellulomonas bogoriensis 69B4.</title>
        <authorList>
            <person name="Chen F."/>
            <person name="Li Y."/>
            <person name="Wang G."/>
        </authorList>
    </citation>
    <scope>NUCLEOTIDE SEQUENCE [LARGE SCALE GENOMIC DNA]</scope>
    <source>
        <strain evidence="8 9">69B4</strain>
    </source>
</reference>
<feature type="transmembrane region" description="Helical" evidence="7">
    <location>
        <begin position="380"/>
        <end position="398"/>
    </location>
</feature>
<proteinExistence type="predicted"/>
<evidence type="ECO:0000256" key="7">
    <source>
        <dbReference type="SAM" id="Phobius"/>
    </source>
</evidence>
<feature type="transmembrane region" description="Helical" evidence="7">
    <location>
        <begin position="169"/>
        <end position="188"/>
    </location>
</feature>
<dbReference type="Pfam" id="PF07690">
    <property type="entry name" value="MFS_1"/>
    <property type="match status" value="1"/>
</dbReference>
<dbReference type="AlphaFoldDB" id="A0A0A0C1L8"/>
<feature type="transmembrane region" description="Helical" evidence="7">
    <location>
        <begin position="250"/>
        <end position="273"/>
    </location>
</feature>
<feature type="transmembrane region" description="Helical" evidence="7">
    <location>
        <begin position="20"/>
        <end position="41"/>
    </location>
</feature>
<dbReference type="Proteomes" id="UP000054314">
    <property type="component" value="Unassembled WGS sequence"/>
</dbReference>
<dbReference type="EMBL" id="AXCZ01000022">
    <property type="protein sequence ID" value="KGM13857.1"/>
    <property type="molecule type" value="Genomic_DNA"/>
</dbReference>
<accession>A0A0A0C1L8</accession>
<dbReference type="OrthoDB" id="4218376at2"/>
<dbReference type="InterPro" id="IPR011701">
    <property type="entry name" value="MFS"/>
</dbReference>
<dbReference type="PANTHER" id="PTHR23517">
    <property type="entry name" value="RESISTANCE PROTEIN MDTM, PUTATIVE-RELATED-RELATED"/>
    <property type="match status" value="1"/>
</dbReference>
<keyword evidence="9" id="KW-1185">Reference proteome</keyword>
<feature type="transmembrane region" description="Helical" evidence="7">
    <location>
        <begin position="285"/>
        <end position="303"/>
    </location>
</feature>
<dbReference type="SUPFAM" id="SSF103473">
    <property type="entry name" value="MFS general substrate transporter"/>
    <property type="match status" value="1"/>
</dbReference>
<evidence type="ECO:0000256" key="1">
    <source>
        <dbReference type="ARBA" id="ARBA00004651"/>
    </source>
</evidence>
<feature type="transmembrane region" description="Helical" evidence="7">
    <location>
        <begin position="103"/>
        <end position="125"/>
    </location>
</feature>
<keyword evidence="2" id="KW-0813">Transport</keyword>
<evidence type="ECO:0000256" key="5">
    <source>
        <dbReference type="ARBA" id="ARBA00022989"/>
    </source>
</evidence>
<feature type="transmembrane region" description="Helical" evidence="7">
    <location>
        <begin position="137"/>
        <end position="157"/>
    </location>
</feature>
<evidence type="ECO:0000256" key="4">
    <source>
        <dbReference type="ARBA" id="ARBA00022692"/>
    </source>
</evidence>
<evidence type="ECO:0000256" key="3">
    <source>
        <dbReference type="ARBA" id="ARBA00022475"/>
    </source>
</evidence>
<feature type="transmembrane region" description="Helical" evidence="7">
    <location>
        <begin position="309"/>
        <end position="331"/>
    </location>
</feature>
<feature type="transmembrane region" description="Helical" evidence="7">
    <location>
        <begin position="47"/>
        <end position="67"/>
    </location>
</feature>
<evidence type="ECO:0008006" key="10">
    <source>
        <dbReference type="Google" id="ProtNLM"/>
    </source>
</evidence>
<feature type="transmembrane region" description="Helical" evidence="7">
    <location>
        <begin position="222"/>
        <end position="244"/>
    </location>
</feature>
<evidence type="ECO:0000313" key="9">
    <source>
        <dbReference type="Proteomes" id="UP000054314"/>
    </source>
</evidence>
<dbReference type="InterPro" id="IPR036259">
    <property type="entry name" value="MFS_trans_sf"/>
</dbReference>
<dbReference type="GO" id="GO:0005886">
    <property type="term" value="C:plasma membrane"/>
    <property type="evidence" value="ECO:0007669"/>
    <property type="project" value="UniProtKB-SubCell"/>
</dbReference>
<feature type="transmembrane region" description="Helical" evidence="7">
    <location>
        <begin position="79"/>
        <end position="97"/>
    </location>
</feature>
<dbReference type="InterPro" id="IPR050171">
    <property type="entry name" value="MFS_Transporters"/>
</dbReference>
<gene>
    <name evidence="8" type="ORF">N869_09145</name>
</gene>
<dbReference type="Gene3D" id="1.20.1250.20">
    <property type="entry name" value="MFS general substrate transporter like domains"/>
    <property type="match status" value="1"/>
</dbReference>
<comment type="subcellular location">
    <subcellularLocation>
        <location evidence="1">Cell membrane</location>
        <topology evidence="1">Multi-pass membrane protein</topology>
    </subcellularLocation>
</comment>
<evidence type="ECO:0000256" key="2">
    <source>
        <dbReference type="ARBA" id="ARBA00022448"/>
    </source>
</evidence>
<name>A0A0A0C1L8_9CELL</name>
<sequence length="404" mass="41623">MQQQVVSNRAVTVPVVVDYLLSHLGFFALMPVLPLVVGRLAPDASGVFIGAALFVFTFAMRGASLLFATVLHGMPVRRAMSGGLLVAAAAFALLPAAPHPAVVVALLAVAGTGINVNGLMARVFVAKCISDPGARNTVFSAVQVAVNVSAAIGPVVANLVLDHEGETPLLLGVAATYVLTSGVVALTVPRGLAPRDGDVRPPVRWGIFAVIWQDRDVRRASLVTAAGGFLYAQFFSAVVLHVASVTDEPLLRASVFTMNAVLVVVVQIPVAIWAKRALSRGVSPVRLMAVGVAVFAASFAALSGAGHTLVGTLVAIAIFSFAETVFTPMVHTAFASLREGRSLVEVNNLRQVAATLGESTGSFVGGALFVTAAAQGAVGVYWGALAVLGVVACLPYLIRTGKKG</sequence>
<dbReference type="RefSeq" id="WP_035058163.1">
    <property type="nucleotide sequence ID" value="NZ_AXCZ01000022.1"/>
</dbReference>
<keyword evidence="4 7" id="KW-0812">Transmembrane</keyword>
<evidence type="ECO:0000313" key="8">
    <source>
        <dbReference type="EMBL" id="KGM13857.1"/>
    </source>
</evidence>
<feature type="transmembrane region" description="Helical" evidence="7">
    <location>
        <begin position="352"/>
        <end position="374"/>
    </location>
</feature>
<protein>
    <recommendedName>
        <fullName evidence="10">MFS transporter</fullName>
    </recommendedName>
</protein>
<evidence type="ECO:0000256" key="6">
    <source>
        <dbReference type="ARBA" id="ARBA00023136"/>
    </source>
</evidence>
<keyword evidence="3" id="KW-1003">Cell membrane</keyword>
<comment type="caution">
    <text evidence="8">The sequence shown here is derived from an EMBL/GenBank/DDBJ whole genome shotgun (WGS) entry which is preliminary data.</text>
</comment>
<dbReference type="GO" id="GO:0022857">
    <property type="term" value="F:transmembrane transporter activity"/>
    <property type="evidence" value="ECO:0007669"/>
    <property type="project" value="InterPro"/>
</dbReference>
<keyword evidence="6 7" id="KW-0472">Membrane</keyword>
<keyword evidence="5 7" id="KW-1133">Transmembrane helix</keyword>